<accession>A0A4P7L404</accession>
<dbReference type="InterPro" id="IPR051911">
    <property type="entry name" value="SDR_oxidoreductase"/>
</dbReference>
<keyword evidence="2" id="KW-0560">Oxidoreductase</keyword>
<organism evidence="4 5">
    <name type="scientific">Cupriavidus oxalaticus</name>
    <dbReference type="NCBI Taxonomy" id="96344"/>
    <lineage>
        <taxon>Bacteria</taxon>
        <taxon>Pseudomonadati</taxon>
        <taxon>Pseudomonadota</taxon>
        <taxon>Betaproteobacteria</taxon>
        <taxon>Burkholderiales</taxon>
        <taxon>Burkholderiaceae</taxon>
        <taxon>Cupriavidus</taxon>
    </lineage>
</organism>
<evidence type="ECO:0000256" key="3">
    <source>
        <dbReference type="RuleBase" id="RU000363"/>
    </source>
</evidence>
<proteinExistence type="inferred from homology"/>
<comment type="similarity">
    <text evidence="1 3">Belongs to the short-chain dehydrogenases/reductases (SDR) family.</text>
</comment>
<gene>
    <name evidence="4" type="ORF">E0W60_03105</name>
</gene>
<dbReference type="NCBIfam" id="NF004824">
    <property type="entry name" value="PRK06180.1"/>
    <property type="match status" value="1"/>
</dbReference>
<dbReference type="NCBIfam" id="NF006114">
    <property type="entry name" value="PRK08263.1"/>
    <property type="match status" value="1"/>
</dbReference>
<evidence type="ECO:0000313" key="5">
    <source>
        <dbReference type="Proteomes" id="UP000295294"/>
    </source>
</evidence>
<dbReference type="Gene3D" id="3.40.50.720">
    <property type="entry name" value="NAD(P)-binding Rossmann-like Domain"/>
    <property type="match status" value="1"/>
</dbReference>
<evidence type="ECO:0000256" key="2">
    <source>
        <dbReference type="ARBA" id="ARBA00023002"/>
    </source>
</evidence>
<dbReference type="SUPFAM" id="SSF51735">
    <property type="entry name" value="NAD(P)-binding Rossmann-fold domains"/>
    <property type="match status" value="1"/>
</dbReference>
<sequence length="299" mass="31069">MSANTTIAANTATNATNVTNAAGKVWFITGASRGFGLELTRAALARGDRVVATARRPETITGAVGAHDNLLPVALDVTSEAQAIAAAEAAVARFGRIDVLVNNAGYGLLGAVEEASAREVEQQFATNVFGVLNVTRAVLPQMRRQRSGHVVNISSIGGYAAYPGWGVYGATKFAVEGLTEALDAELAPLGVRATVVEPGFFRTDFLDASSLVRVGTEIAEYAETVGAMRGHMASANHQQPGDPAKLAVALLALADSDNPPVRLPLGSDTVARIAEKNRKVESELAAWHAVAVSTDHASA</sequence>
<dbReference type="EMBL" id="CP038634">
    <property type="protein sequence ID" value="QBY50218.1"/>
    <property type="molecule type" value="Genomic_DNA"/>
</dbReference>
<protein>
    <submittedName>
        <fullName evidence="4">SDR family NAD(P)-dependent oxidoreductase</fullName>
    </submittedName>
</protein>
<dbReference type="STRING" id="1349762.GCA_001592245_03443"/>
<dbReference type="Proteomes" id="UP000295294">
    <property type="component" value="Chromosome 1"/>
</dbReference>
<dbReference type="PRINTS" id="PR00081">
    <property type="entry name" value="GDHRDH"/>
</dbReference>
<dbReference type="GO" id="GO:0016491">
    <property type="term" value="F:oxidoreductase activity"/>
    <property type="evidence" value="ECO:0007669"/>
    <property type="project" value="UniProtKB-KW"/>
</dbReference>
<evidence type="ECO:0000313" key="4">
    <source>
        <dbReference type="EMBL" id="QBY50218.1"/>
    </source>
</evidence>
<dbReference type="PRINTS" id="PR00080">
    <property type="entry name" value="SDRFAMILY"/>
</dbReference>
<dbReference type="InterPro" id="IPR036291">
    <property type="entry name" value="NAD(P)-bd_dom_sf"/>
</dbReference>
<dbReference type="CDD" id="cd05374">
    <property type="entry name" value="17beta-HSD-like_SDR_c"/>
    <property type="match status" value="1"/>
</dbReference>
<dbReference type="AlphaFoldDB" id="A0A4P7L404"/>
<dbReference type="RefSeq" id="WP_135702983.1">
    <property type="nucleotide sequence ID" value="NZ_CP038634.1"/>
</dbReference>
<dbReference type="PANTHER" id="PTHR43976:SF16">
    <property type="entry name" value="SHORT-CHAIN DEHYDROGENASE_REDUCTASE FAMILY PROTEIN"/>
    <property type="match status" value="1"/>
</dbReference>
<dbReference type="InterPro" id="IPR002347">
    <property type="entry name" value="SDR_fam"/>
</dbReference>
<dbReference type="OrthoDB" id="9789083at2"/>
<dbReference type="PANTHER" id="PTHR43976">
    <property type="entry name" value="SHORT CHAIN DEHYDROGENASE"/>
    <property type="match status" value="1"/>
</dbReference>
<dbReference type="KEGG" id="cox:E0W60_03105"/>
<reference evidence="4 5" key="1">
    <citation type="submission" date="2019-03" db="EMBL/GenBank/DDBJ databases">
        <title>Efficiently degradation of phenoxyalkanoic acid herbicides by Cupriavidus oxalaticus strain X32.</title>
        <authorList>
            <person name="Sheng X."/>
        </authorList>
    </citation>
    <scope>NUCLEOTIDE SEQUENCE [LARGE SCALE GENOMIC DNA]</scope>
    <source>
        <strain evidence="4 5">X32</strain>
    </source>
</reference>
<name>A0A4P7L404_9BURK</name>
<evidence type="ECO:0000256" key="1">
    <source>
        <dbReference type="ARBA" id="ARBA00006484"/>
    </source>
</evidence>
<dbReference type="Pfam" id="PF00106">
    <property type="entry name" value="adh_short"/>
    <property type="match status" value="1"/>
</dbReference>